<reference evidence="3" key="1">
    <citation type="submission" date="2022-04" db="EMBL/GenBank/DDBJ databases">
        <title>Carnegiea gigantea Genome sequencing and assembly v2.</title>
        <authorList>
            <person name="Copetti D."/>
            <person name="Sanderson M.J."/>
            <person name="Burquez A."/>
            <person name="Wojciechowski M.F."/>
        </authorList>
    </citation>
    <scope>NUCLEOTIDE SEQUENCE</scope>
    <source>
        <strain evidence="3">SGP5-SGP5p</strain>
        <tissue evidence="3">Aerial part</tissue>
    </source>
</reference>
<dbReference type="GO" id="GO:0042286">
    <property type="term" value="F:glutamate-1-semialdehyde 2,1-aminomutase activity"/>
    <property type="evidence" value="ECO:0007669"/>
    <property type="project" value="UniProtKB-EC"/>
</dbReference>
<dbReference type="PANTHER" id="PTHR43713">
    <property type="entry name" value="GLUTAMATE-1-SEMIALDEHYDE 2,1-AMINOMUTASE"/>
    <property type="match status" value="1"/>
</dbReference>
<dbReference type="InterPro" id="IPR015422">
    <property type="entry name" value="PyrdxlP-dep_Trfase_small"/>
</dbReference>
<protein>
    <submittedName>
        <fullName evidence="3">Uncharacterized protein</fullName>
    </submittedName>
</protein>
<name>A0A9Q1QK07_9CARY</name>
<evidence type="ECO:0000256" key="1">
    <source>
        <dbReference type="ARBA" id="ARBA00001579"/>
    </source>
</evidence>
<dbReference type="Proteomes" id="UP001153076">
    <property type="component" value="Unassembled WGS sequence"/>
</dbReference>
<proteinExistence type="predicted"/>
<dbReference type="PANTHER" id="PTHR43713:SF3">
    <property type="entry name" value="GLUTAMATE-1-SEMIALDEHYDE 2,1-AMINOMUTASE 1, CHLOROPLASTIC-RELATED"/>
    <property type="match status" value="1"/>
</dbReference>
<dbReference type="EMBL" id="JAKOGI010000099">
    <property type="protein sequence ID" value="KAJ8444406.1"/>
    <property type="molecule type" value="Genomic_DNA"/>
</dbReference>
<comment type="catalytic activity">
    <reaction evidence="1">
        <text>(S)-4-amino-5-oxopentanoate = 5-aminolevulinate</text>
        <dbReference type="Rhea" id="RHEA:14265"/>
        <dbReference type="ChEBI" id="CHEBI:57501"/>
        <dbReference type="ChEBI" id="CHEBI:356416"/>
        <dbReference type="EC" id="5.4.3.8"/>
    </reaction>
</comment>
<gene>
    <name evidence="3" type="ORF">Cgig2_026610</name>
</gene>
<accession>A0A9Q1QK07</accession>
<organism evidence="3 4">
    <name type="scientific">Carnegiea gigantea</name>
    <dbReference type="NCBI Taxonomy" id="171969"/>
    <lineage>
        <taxon>Eukaryota</taxon>
        <taxon>Viridiplantae</taxon>
        <taxon>Streptophyta</taxon>
        <taxon>Embryophyta</taxon>
        <taxon>Tracheophyta</taxon>
        <taxon>Spermatophyta</taxon>
        <taxon>Magnoliopsida</taxon>
        <taxon>eudicotyledons</taxon>
        <taxon>Gunneridae</taxon>
        <taxon>Pentapetalae</taxon>
        <taxon>Caryophyllales</taxon>
        <taxon>Cactineae</taxon>
        <taxon>Cactaceae</taxon>
        <taxon>Cactoideae</taxon>
        <taxon>Echinocereeae</taxon>
        <taxon>Carnegiea</taxon>
    </lineage>
</organism>
<keyword evidence="4" id="KW-1185">Reference proteome</keyword>
<dbReference type="OrthoDB" id="425114at2759"/>
<dbReference type="AlphaFoldDB" id="A0A9Q1QK07"/>
<comment type="caution">
    <text evidence="3">The sequence shown here is derived from an EMBL/GenBank/DDBJ whole genome shotgun (WGS) entry which is preliminary data.</text>
</comment>
<evidence type="ECO:0000256" key="2">
    <source>
        <dbReference type="ARBA" id="ARBA00001933"/>
    </source>
</evidence>
<evidence type="ECO:0000313" key="4">
    <source>
        <dbReference type="Proteomes" id="UP001153076"/>
    </source>
</evidence>
<evidence type="ECO:0000313" key="3">
    <source>
        <dbReference type="EMBL" id="KAJ8444406.1"/>
    </source>
</evidence>
<dbReference type="Gene3D" id="3.90.1150.10">
    <property type="entry name" value="Aspartate Aminotransferase, domain 1"/>
    <property type="match status" value="1"/>
</dbReference>
<dbReference type="GO" id="GO:0009507">
    <property type="term" value="C:chloroplast"/>
    <property type="evidence" value="ECO:0007669"/>
    <property type="project" value="TreeGrafter"/>
</dbReference>
<sequence length="233" mass="25398">MLIVRVLVGVSTSVPPMASEANQKPVTRYTELFNLQERHHLGHSLEGRNSRGPRDATNGHAYPFLAKADSGIATLGLPDSFLCPSPHFFAPVIVHGERLIAYREGEKRKDQRSATSDSLAAPYDDLEAPKKSFWADDGEIAFVARKAGHAMCGGNISGMFEFFFTEPPVQNFEDAKKSEAAKFGRSEAGFTCLMHTVEDIQRTIAAAEKIPFQGNGSVCANNILRAILSCLGK</sequence>
<comment type="cofactor">
    <cofactor evidence="2">
        <name>pyridoxal 5'-phosphate</name>
        <dbReference type="ChEBI" id="CHEBI:597326"/>
    </cofactor>
</comment>